<reference evidence="2 3" key="1">
    <citation type="submission" date="2016-10" db="EMBL/GenBank/DDBJ databases">
        <authorList>
            <person name="de Groot N.N."/>
        </authorList>
    </citation>
    <scope>NUCLEOTIDE SEQUENCE [LARGE SCALE GENOMIC DNA]</scope>
    <source>
        <strain evidence="2 3">DSM 44892</strain>
    </source>
</reference>
<evidence type="ECO:0000259" key="1">
    <source>
        <dbReference type="PROSITE" id="PS51819"/>
    </source>
</evidence>
<name>A0A1G8GWA9_9NOCA</name>
<gene>
    <name evidence="2" type="ORF">SAMN05444695_104225</name>
</gene>
<evidence type="ECO:0000313" key="3">
    <source>
        <dbReference type="Proteomes" id="UP000183263"/>
    </source>
</evidence>
<dbReference type="Gene3D" id="3.10.180.10">
    <property type="entry name" value="2,3-Dihydroxybiphenyl 1,2-Dioxygenase, domain 1"/>
    <property type="match status" value="2"/>
</dbReference>
<dbReference type="CDD" id="cd07247">
    <property type="entry name" value="SgaA_N_like"/>
    <property type="match status" value="2"/>
</dbReference>
<dbReference type="InterPro" id="IPR052164">
    <property type="entry name" value="Anthracycline_SecMetBiosynth"/>
</dbReference>
<dbReference type="PANTHER" id="PTHR33993">
    <property type="entry name" value="GLYOXALASE-RELATED"/>
    <property type="match status" value="1"/>
</dbReference>
<proteinExistence type="predicted"/>
<feature type="domain" description="VOC" evidence="1">
    <location>
        <begin position="139"/>
        <end position="255"/>
    </location>
</feature>
<dbReference type="InterPro" id="IPR004360">
    <property type="entry name" value="Glyas_Fos-R_dOase_dom"/>
</dbReference>
<dbReference type="InterPro" id="IPR037523">
    <property type="entry name" value="VOC_core"/>
</dbReference>
<evidence type="ECO:0000313" key="2">
    <source>
        <dbReference type="EMBL" id="SDH98672.1"/>
    </source>
</evidence>
<dbReference type="AlphaFoldDB" id="A0A1G8GWA9"/>
<dbReference type="SUPFAM" id="SSF54593">
    <property type="entry name" value="Glyoxalase/Bleomycin resistance protein/Dihydroxybiphenyl dioxygenase"/>
    <property type="match status" value="2"/>
</dbReference>
<protein>
    <recommendedName>
        <fullName evidence="1">VOC domain-containing protein</fullName>
    </recommendedName>
</protein>
<dbReference type="OrthoDB" id="9793039at2"/>
<sequence>MSHRPDLVGAPCWVDLTSSDTDRAAEFYTGLFGWTAATDPDPQYGGYTMFSLRGEPIAGLGPRQPDNPYAEVWTVYLSVADAEATTTRAVDTGGQIVAPTMQIGDQGSMAILADSAGAIFGVWEAGGHTGFGLVDEPGAPVWHESYTRDFPRSKVFYSGVFGWSWVTLEDSDRFRYAQADLDGQPVAGLMDASRILPSGVPSFWQFYVGVDDTDAALRAVTELGGSVLRAPEDTPYGRLAAISDPLGSSLQIVSVTEGS</sequence>
<feature type="domain" description="VOC" evidence="1">
    <location>
        <begin position="10"/>
        <end position="125"/>
    </location>
</feature>
<dbReference type="EMBL" id="FNDN01000004">
    <property type="protein sequence ID" value="SDH98672.1"/>
    <property type="molecule type" value="Genomic_DNA"/>
</dbReference>
<dbReference type="Proteomes" id="UP000183263">
    <property type="component" value="Unassembled WGS sequence"/>
</dbReference>
<organism evidence="2 3">
    <name type="scientific">Rhodococcus triatomae</name>
    <dbReference type="NCBI Taxonomy" id="300028"/>
    <lineage>
        <taxon>Bacteria</taxon>
        <taxon>Bacillati</taxon>
        <taxon>Actinomycetota</taxon>
        <taxon>Actinomycetes</taxon>
        <taxon>Mycobacteriales</taxon>
        <taxon>Nocardiaceae</taxon>
        <taxon>Rhodococcus</taxon>
    </lineage>
</organism>
<dbReference type="Pfam" id="PF00903">
    <property type="entry name" value="Glyoxalase"/>
    <property type="match status" value="2"/>
</dbReference>
<dbReference type="RefSeq" id="WP_072737258.1">
    <property type="nucleotide sequence ID" value="NZ_CP048813.1"/>
</dbReference>
<dbReference type="InterPro" id="IPR029068">
    <property type="entry name" value="Glyas_Bleomycin-R_OHBP_Dase"/>
</dbReference>
<dbReference type="PANTHER" id="PTHR33993:SF14">
    <property type="entry name" value="GB|AAF24581.1"/>
    <property type="match status" value="1"/>
</dbReference>
<keyword evidence="3" id="KW-1185">Reference proteome</keyword>
<dbReference type="PROSITE" id="PS51819">
    <property type="entry name" value="VOC"/>
    <property type="match status" value="2"/>
</dbReference>
<accession>A0A1G8GWA9</accession>